<dbReference type="PANTHER" id="PTHR36057:SF1">
    <property type="entry name" value="LIPOPROTEIN LIPID ATTACHMENT SITE-LIKE PROTEIN, PUTATIVE (DUF1223)-RELATED"/>
    <property type="match status" value="1"/>
</dbReference>
<evidence type="ECO:0000313" key="1">
    <source>
        <dbReference type="EMBL" id="KGM06247.1"/>
    </source>
</evidence>
<protein>
    <submittedName>
        <fullName evidence="1">Uncharacterized protein</fullName>
    </submittedName>
</protein>
<dbReference type="AlphaFoldDB" id="A0A0A0BF32"/>
<dbReference type="PANTHER" id="PTHR36057">
    <property type="match status" value="1"/>
</dbReference>
<name>A0A0A0BF32_9GAMM</name>
<organism evidence="1 2">
    <name type="scientific">Methylophaga thiooxydans</name>
    <dbReference type="NCBI Taxonomy" id="392484"/>
    <lineage>
        <taxon>Bacteria</taxon>
        <taxon>Pseudomonadati</taxon>
        <taxon>Pseudomonadota</taxon>
        <taxon>Gammaproteobacteria</taxon>
        <taxon>Thiotrichales</taxon>
        <taxon>Piscirickettsiaceae</taxon>
        <taxon>Methylophaga</taxon>
    </lineage>
</organism>
<accession>A0A0A0BF32</accession>
<dbReference type="SUPFAM" id="SSF52833">
    <property type="entry name" value="Thioredoxin-like"/>
    <property type="match status" value="1"/>
</dbReference>
<reference evidence="1 2" key="1">
    <citation type="submission" date="2014-09" db="EMBL/GenBank/DDBJ databases">
        <authorList>
            <person name="Grob C."/>
            <person name="Taubert M."/>
            <person name="Howat A.M."/>
            <person name="Burns O.J."/>
            <person name="Dixon J.L."/>
            <person name="Chen Y."/>
            <person name="Murrell J.C."/>
        </authorList>
    </citation>
    <scope>NUCLEOTIDE SEQUENCE [LARGE SCALE GENOMIC DNA]</scope>
    <source>
        <strain evidence="1">L4</strain>
    </source>
</reference>
<dbReference type="InterPro" id="IPR010634">
    <property type="entry name" value="DUF1223"/>
</dbReference>
<dbReference type="Pfam" id="PF06764">
    <property type="entry name" value="DUF1223"/>
    <property type="match status" value="1"/>
</dbReference>
<sequence length="245" mass="27693">MSLLADVKEKQMFRALVFFLFVFHPTVWAVDFSSQSQATTVVELYTSEGCSSCPPAERWLSTLQHDDALFDSLLPMAFHVDYWDQLGWPDRFATVENSNRQRSLVREGLISQVYTPGIVINSEEWRGWFHGLRQPPTHTEQPGALQASLKGKQLAVQFEQPDTLVLNMAWLGNGLETTVKAGENKGKKLQHDFVVLQHWQQTGKKNWQVTVPPAPDKGQQQTALAIWLTKPGSLEIIQATATYID</sequence>
<evidence type="ECO:0000313" key="2">
    <source>
        <dbReference type="Proteomes" id="UP000029999"/>
    </source>
</evidence>
<gene>
    <name evidence="1" type="ORF">LP43_2120</name>
</gene>
<dbReference type="STRING" id="392484.LP43_2120"/>
<dbReference type="Proteomes" id="UP000029999">
    <property type="component" value="Unassembled WGS sequence"/>
</dbReference>
<dbReference type="RefSeq" id="WP_036314987.1">
    <property type="nucleotide sequence ID" value="NZ_JADFAB010000023.1"/>
</dbReference>
<proteinExistence type="predicted"/>
<dbReference type="EMBL" id="JRQD01000005">
    <property type="protein sequence ID" value="KGM06247.1"/>
    <property type="molecule type" value="Genomic_DNA"/>
</dbReference>
<dbReference type="InterPro" id="IPR036249">
    <property type="entry name" value="Thioredoxin-like_sf"/>
</dbReference>
<comment type="caution">
    <text evidence="1">The sequence shown here is derived from an EMBL/GenBank/DDBJ whole genome shotgun (WGS) entry which is preliminary data.</text>
</comment>